<protein>
    <submittedName>
        <fullName evidence="1">Uncharacterized protein</fullName>
    </submittedName>
</protein>
<evidence type="ECO:0000313" key="1">
    <source>
        <dbReference type="EnsemblPlants" id="MELO3C030827.2.1"/>
    </source>
</evidence>
<organism evidence="1">
    <name type="scientific">Cucumis melo</name>
    <name type="common">Muskmelon</name>
    <dbReference type="NCBI Taxonomy" id="3656"/>
    <lineage>
        <taxon>Eukaryota</taxon>
        <taxon>Viridiplantae</taxon>
        <taxon>Streptophyta</taxon>
        <taxon>Embryophyta</taxon>
        <taxon>Tracheophyta</taxon>
        <taxon>Spermatophyta</taxon>
        <taxon>Magnoliopsida</taxon>
        <taxon>eudicotyledons</taxon>
        <taxon>Gunneridae</taxon>
        <taxon>Pentapetalae</taxon>
        <taxon>rosids</taxon>
        <taxon>fabids</taxon>
        <taxon>Cucurbitales</taxon>
        <taxon>Cucurbitaceae</taxon>
        <taxon>Benincaseae</taxon>
        <taxon>Cucumis</taxon>
    </lineage>
</organism>
<reference evidence="1" key="1">
    <citation type="submission" date="2023-03" db="UniProtKB">
        <authorList>
            <consortium name="EnsemblPlants"/>
        </authorList>
    </citation>
    <scope>IDENTIFICATION</scope>
</reference>
<name>A0A9I9E9W1_CUCME</name>
<dbReference type="AlphaFoldDB" id="A0A9I9E9W1"/>
<accession>A0A9I9E9W1</accession>
<dbReference type="EnsemblPlants" id="MELO3C030827.2.1">
    <property type="protein sequence ID" value="MELO3C030827.2.1"/>
    <property type="gene ID" value="MELO3C030827.2"/>
</dbReference>
<dbReference type="Gramene" id="MELO3C030827.2.1">
    <property type="protein sequence ID" value="MELO3C030827.2.1"/>
    <property type="gene ID" value="MELO3C030827.2"/>
</dbReference>
<proteinExistence type="predicted"/>
<sequence>MAMGGSFEKKRMKMNDLDDTLYPVNSALAKEITNKIQGWIKQNVVDWHVLSNIFLKIHTRKGFYKNPLEQ</sequence>